<accession>A0A9X1R078</accession>
<dbReference type="Proteomes" id="UP001139461">
    <property type="component" value="Unassembled WGS sequence"/>
</dbReference>
<evidence type="ECO:0000313" key="2">
    <source>
        <dbReference type="Proteomes" id="UP001139461"/>
    </source>
</evidence>
<dbReference type="AlphaFoldDB" id="A0A9X1R078"/>
<reference evidence="1" key="1">
    <citation type="submission" date="2021-09" db="EMBL/GenBank/DDBJ databases">
        <title>Genome of Aequorivita sp. strain F47161.</title>
        <authorList>
            <person name="Wang Y."/>
        </authorList>
    </citation>
    <scope>NUCLEOTIDE SEQUENCE</scope>
    <source>
        <strain evidence="1">F47161</strain>
    </source>
</reference>
<dbReference type="RefSeq" id="WP_237604335.1">
    <property type="nucleotide sequence ID" value="NZ_JAIRBA010000124.1"/>
</dbReference>
<sequence length="168" mass="19650">RCATYCQKTKTDSLLKKTLLNLILISFLFGCSEKEEIYINPDLKKKIGLIVQSYNSADNNYYKPDIYEVHFTEIENECYVAINTNIFYRTNLDGHVFLKDKLITFNNTKSECNNGLVKIKTSNKKDNLTDFPNENQSFDNYSPAYWYFKITDKGLKPDKQGKFKIDFN</sequence>
<gene>
    <name evidence="1" type="ORF">K8089_16295</name>
</gene>
<proteinExistence type="predicted"/>
<keyword evidence="2" id="KW-1185">Reference proteome</keyword>
<evidence type="ECO:0000313" key="1">
    <source>
        <dbReference type="EMBL" id="MCG2420582.1"/>
    </source>
</evidence>
<organism evidence="1 2">
    <name type="scientific">Aequorivita vitellina</name>
    <dbReference type="NCBI Taxonomy" id="2874475"/>
    <lineage>
        <taxon>Bacteria</taxon>
        <taxon>Pseudomonadati</taxon>
        <taxon>Bacteroidota</taxon>
        <taxon>Flavobacteriia</taxon>
        <taxon>Flavobacteriales</taxon>
        <taxon>Flavobacteriaceae</taxon>
        <taxon>Aequorivita</taxon>
    </lineage>
</organism>
<protein>
    <recommendedName>
        <fullName evidence="3">Lipoprotein</fullName>
    </recommendedName>
</protein>
<evidence type="ECO:0008006" key="3">
    <source>
        <dbReference type="Google" id="ProtNLM"/>
    </source>
</evidence>
<comment type="caution">
    <text evidence="1">The sequence shown here is derived from an EMBL/GenBank/DDBJ whole genome shotgun (WGS) entry which is preliminary data.</text>
</comment>
<feature type="non-terminal residue" evidence="1">
    <location>
        <position position="1"/>
    </location>
</feature>
<name>A0A9X1R078_9FLAO</name>
<dbReference type="EMBL" id="JAIRBA010000124">
    <property type="protein sequence ID" value="MCG2420582.1"/>
    <property type="molecule type" value="Genomic_DNA"/>
</dbReference>